<protein>
    <recommendedName>
        <fullName evidence="8">Cysteine biosynthesis protein</fullName>
    </recommendedName>
</protein>
<proteinExistence type="predicted"/>
<evidence type="ECO:0000256" key="2">
    <source>
        <dbReference type="ARBA" id="ARBA00022692"/>
    </source>
</evidence>
<name>A0A097EGU0_9SPHN</name>
<dbReference type="AlphaFoldDB" id="A0A097EGU0"/>
<organism evidence="6 7">
    <name type="scientific">Sphingomonas taxi</name>
    <dbReference type="NCBI Taxonomy" id="1549858"/>
    <lineage>
        <taxon>Bacteria</taxon>
        <taxon>Pseudomonadati</taxon>
        <taxon>Pseudomonadota</taxon>
        <taxon>Alphaproteobacteria</taxon>
        <taxon>Sphingomonadales</taxon>
        <taxon>Sphingomonadaceae</taxon>
        <taxon>Sphingomonas</taxon>
    </lineage>
</organism>
<dbReference type="eggNOG" id="COG2981">
    <property type="taxonomic scope" value="Bacteria"/>
</dbReference>
<evidence type="ECO:0000256" key="4">
    <source>
        <dbReference type="ARBA" id="ARBA00023136"/>
    </source>
</evidence>
<dbReference type="Pfam" id="PF07264">
    <property type="entry name" value="EI24"/>
    <property type="match status" value="1"/>
</dbReference>
<dbReference type="RefSeq" id="WP_038662907.1">
    <property type="nucleotide sequence ID" value="NZ_CP009571.1"/>
</dbReference>
<dbReference type="InterPro" id="IPR059112">
    <property type="entry name" value="CysZ/EI24"/>
</dbReference>
<evidence type="ECO:0000256" key="1">
    <source>
        <dbReference type="ARBA" id="ARBA00004141"/>
    </source>
</evidence>
<evidence type="ECO:0000256" key="5">
    <source>
        <dbReference type="SAM" id="Phobius"/>
    </source>
</evidence>
<sequence length="228" mass="23812">MLRALTLSIGQLGEPAILRVLGKSLLVTLAIFAALGVALYLGLRALLAAWVGAWGDGLAGAAAVVLIVLGAWLLFRVIAVAVLGVFGDEVVAAVEARHYPAAHAAARPVRLARSLRMGLGSAGRAVAVNLLMVPVYLALLFTAVGPAIAFFLVNALLLGRDLGEMVASRHMDDATMRGWREATRAQRFVLGLVGTGLFVVPLVNLVAPILGAAMATHLFHASRRGTRA</sequence>
<keyword evidence="2 5" id="KW-0812">Transmembrane</keyword>
<keyword evidence="7" id="KW-1185">Reference proteome</keyword>
<dbReference type="STRING" id="1549858.MC45_10825"/>
<evidence type="ECO:0000313" key="7">
    <source>
        <dbReference type="Proteomes" id="UP000033200"/>
    </source>
</evidence>
<dbReference type="EMBL" id="CP009571">
    <property type="protein sequence ID" value="AIT06782.1"/>
    <property type="molecule type" value="Genomic_DNA"/>
</dbReference>
<feature type="transmembrane region" description="Helical" evidence="5">
    <location>
        <begin position="25"/>
        <end position="47"/>
    </location>
</feature>
<evidence type="ECO:0000256" key="3">
    <source>
        <dbReference type="ARBA" id="ARBA00022989"/>
    </source>
</evidence>
<evidence type="ECO:0000313" key="6">
    <source>
        <dbReference type="EMBL" id="AIT06782.1"/>
    </source>
</evidence>
<dbReference type="Proteomes" id="UP000033200">
    <property type="component" value="Chromosome"/>
</dbReference>
<dbReference type="HOGENOM" id="CLU_081565_1_0_5"/>
<feature type="transmembrane region" description="Helical" evidence="5">
    <location>
        <begin position="135"/>
        <end position="159"/>
    </location>
</feature>
<keyword evidence="3 5" id="KW-1133">Transmembrane helix</keyword>
<comment type="subcellular location">
    <subcellularLocation>
        <location evidence="1">Membrane</location>
        <topology evidence="1">Multi-pass membrane protein</topology>
    </subcellularLocation>
</comment>
<gene>
    <name evidence="6" type="ORF">MC45_10825</name>
</gene>
<accession>A0A097EGU0</accession>
<feature type="transmembrane region" description="Helical" evidence="5">
    <location>
        <begin position="188"/>
        <end position="210"/>
    </location>
</feature>
<feature type="transmembrane region" description="Helical" evidence="5">
    <location>
        <begin position="59"/>
        <end position="86"/>
    </location>
</feature>
<reference evidence="6 7" key="1">
    <citation type="submission" date="2014-09" db="EMBL/GenBank/DDBJ databases">
        <title>Using Illumina technology Improving SMRT sequencing Genome Assembly by RASTools.</title>
        <authorList>
            <person name="Zhou Y."/>
            <person name="Ma T."/>
            <person name="Liu T."/>
        </authorList>
    </citation>
    <scope>NUCLEOTIDE SEQUENCE [LARGE SCALE GENOMIC DNA]</scope>
    <source>
        <strain evidence="6 7">ATCC 55669</strain>
    </source>
</reference>
<dbReference type="KEGG" id="stax:MC45_10825"/>
<keyword evidence="4 5" id="KW-0472">Membrane</keyword>
<evidence type="ECO:0008006" key="8">
    <source>
        <dbReference type="Google" id="ProtNLM"/>
    </source>
</evidence>